<dbReference type="AlphaFoldDB" id="A0A127Q746"/>
<feature type="transmembrane region" description="Helical" evidence="8">
    <location>
        <begin position="344"/>
        <end position="365"/>
    </location>
</feature>
<comment type="similarity">
    <text evidence="2">Belongs to the ABC-2 integral membrane protein family.</text>
</comment>
<evidence type="ECO:0000256" key="3">
    <source>
        <dbReference type="ARBA" id="ARBA00022448"/>
    </source>
</evidence>
<keyword evidence="3" id="KW-0813">Transport</keyword>
<feature type="transmembrane region" description="Helical" evidence="8">
    <location>
        <begin position="397"/>
        <end position="418"/>
    </location>
</feature>
<dbReference type="PANTHER" id="PTHR30294:SF38">
    <property type="entry name" value="TRANSPORT PERMEASE PROTEIN"/>
    <property type="match status" value="1"/>
</dbReference>
<keyword evidence="7 8" id="KW-0472">Membrane</keyword>
<evidence type="ECO:0000256" key="4">
    <source>
        <dbReference type="ARBA" id="ARBA00022475"/>
    </source>
</evidence>
<keyword evidence="5 8" id="KW-0812">Transmembrane</keyword>
<feature type="transmembrane region" description="Helical" evidence="8">
    <location>
        <begin position="276"/>
        <end position="301"/>
    </location>
</feature>
<gene>
    <name evidence="10" type="ORF">CPter91_3127</name>
</gene>
<reference evidence="10 11" key="1">
    <citation type="submission" date="2015-11" db="EMBL/GenBank/DDBJ databases">
        <title>Exploring the genomic traits of fungus-feeding bacterial genus Collimonas.</title>
        <authorList>
            <person name="Song C."/>
            <person name="Schmidt R."/>
            <person name="de Jager V."/>
            <person name="Krzyzanowska D."/>
            <person name="Jongedijk E."/>
            <person name="Cankar K."/>
            <person name="Beekwilder J."/>
            <person name="van Veen A."/>
            <person name="de Boer W."/>
            <person name="van Veen J.A."/>
            <person name="Garbeva P."/>
        </authorList>
    </citation>
    <scope>NUCLEOTIDE SEQUENCE [LARGE SCALE GENOMIC DNA]</scope>
    <source>
        <strain evidence="10 11">Ter91</strain>
    </source>
</reference>
<dbReference type="Gene3D" id="3.40.1710.10">
    <property type="entry name" value="abc type-2 transporter like domain"/>
    <property type="match status" value="1"/>
</dbReference>
<dbReference type="GO" id="GO:0005886">
    <property type="term" value="C:plasma membrane"/>
    <property type="evidence" value="ECO:0007669"/>
    <property type="project" value="UniProtKB-SubCell"/>
</dbReference>
<dbReference type="InterPro" id="IPR051449">
    <property type="entry name" value="ABC-2_transporter_component"/>
</dbReference>
<keyword evidence="6 8" id="KW-1133">Transmembrane helix</keyword>
<feature type="transmembrane region" description="Helical" evidence="8">
    <location>
        <begin position="313"/>
        <end position="332"/>
    </location>
</feature>
<evidence type="ECO:0000313" key="10">
    <source>
        <dbReference type="EMBL" id="AMP05462.1"/>
    </source>
</evidence>
<evidence type="ECO:0000256" key="5">
    <source>
        <dbReference type="ARBA" id="ARBA00022692"/>
    </source>
</evidence>
<sequence length="427" mass="45691">MVRKDLILYLSNRRALLISLLMPIVLGAFFGYLFGGSGAVSNGKIDIALVQLDDSGTSQKIAAGLKADSALNVQELPLAAAQDKVRHGKLSVAVVLPAGFGVAAKNAFFGGHDKPEIPVYYDPSQQAVLAMVKGMLTQYVMQNVSAEMFDIKATDSYLNTSIDALQRNATQNPDLLKMLSSIKEYQSRAAKKAESGADQPAVQPEQAGLSVPYSTSDQALTSGLQKYNGYAHAFAGMSVQFILFMGIDAGIAVLLWRRMGLWNRLLAAPITLNTVLLARALSSAIIAFVILCVIFLFAMLVLNVQIAGSLPGFIGVGICFALVTASFGLLVAAFGKTPEAARGLAMFATLIMVMLGGAWVPTFLFPQWLQTATLVVPTRWAVDGLDAMTWRGLGFEAALPAMAALLGFTALFGVLAVWRFRRDALKE</sequence>
<feature type="transmembrane region" description="Helical" evidence="8">
    <location>
        <begin position="230"/>
        <end position="256"/>
    </location>
</feature>
<comment type="subcellular location">
    <subcellularLocation>
        <location evidence="1">Cell membrane</location>
        <topology evidence="1">Multi-pass membrane protein</topology>
    </subcellularLocation>
</comment>
<evidence type="ECO:0000256" key="1">
    <source>
        <dbReference type="ARBA" id="ARBA00004651"/>
    </source>
</evidence>
<dbReference type="STRING" id="279113.CPter91_3127"/>
<dbReference type="GO" id="GO:0140359">
    <property type="term" value="F:ABC-type transporter activity"/>
    <property type="evidence" value="ECO:0007669"/>
    <property type="project" value="InterPro"/>
</dbReference>
<dbReference type="PROSITE" id="PS51012">
    <property type="entry name" value="ABC_TM2"/>
    <property type="match status" value="1"/>
</dbReference>
<dbReference type="KEGG" id="cpra:CPter91_3127"/>
<proteinExistence type="inferred from homology"/>
<dbReference type="InterPro" id="IPR047817">
    <property type="entry name" value="ABC2_TM_bact-type"/>
</dbReference>
<accession>A0A127Q746</accession>
<evidence type="ECO:0000256" key="2">
    <source>
        <dbReference type="ARBA" id="ARBA00007783"/>
    </source>
</evidence>
<name>A0A127Q746_9BURK</name>
<dbReference type="InterPro" id="IPR013525">
    <property type="entry name" value="ABC2_TM"/>
</dbReference>
<organism evidence="10 11">
    <name type="scientific">Collimonas pratensis</name>
    <dbReference type="NCBI Taxonomy" id="279113"/>
    <lineage>
        <taxon>Bacteria</taxon>
        <taxon>Pseudomonadati</taxon>
        <taxon>Pseudomonadota</taxon>
        <taxon>Betaproteobacteria</taxon>
        <taxon>Burkholderiales</taxon>
        <taxon>Oxalobacteraceae</taxon>
        <taxon>Collimonas</taxon>
    </lineage>
</organism>
<dbReference type="PANTHER" id="PTHR30294">
    <property type="entry name" value="MEMBRANE COMPONENT OF ABC TRANSPORTER YHHJ-RELATED"/>
    <property type="match status" value="1"/>
</dbReference>
<keyword evidence="4" id="KW-1003">Cell membrane</keyword>
<feature type="transmembrane region" description="Helical" evidence="8">
    <location>
        <begin position="15"/>
        <end position="35"/>
    </location>
</feature>
<feature type="domain" description="ABC transmembrane type-2" evidence="9">
    <location>
        <begin position="195"/>
        <end position="423"/>
    </location>
</feature>
<evidence type="ECO:0000259" key="9">
    <source>
        <dbReference type="PROSITE" id="PS51012"/>
    </source>
</evidence>
<dbReference type="Proteomes" id="UP000074561">
    <property type="component" value="Chromosome"/>
</dbReference>
<evidence type="ECO:0000313" key="11">
    <source>
        <dbReference type="Proteomes" id="UP000074561"/>
    </source>
</evidence>
<dbReference type="Pfam" id="PF12698">
    <property type="entry name" value="ABC2_membrane_3"/>
    <property type="match status" value="1"/>
</dbReference>
<evidence type="ECO:0000256" key="7">
    <source>
        <dbReference type="ARBA" id="ARBA00023136"/>
    </source>
</evidence>
<dbReference type="EMBL" id="CP013234">
    <property type="protein sequence ID" value="AMP05462.1"/>
    <property type="molecule type" value="Genomic_DNA"/>
</dbReference>
<protein>
    <submittedName>
        <fullName evidence="10">ABC-2 type transporter family protein</fullName>
    </submittedName>
</protein>
<evidence type="ECO:0000256" key="8">
    <source>
        <dbReference type="SAM" id="Phobius"/>
    </source>
</evidence>
<evidence type="ECO:0000256" key="6">
    <source>
        <dbReference type="ARBA" id="ARBA00022989"/>
    </source>
</evidence>
<dbReference type="PATRIC" id="fig|279113.9.peg.3093"/>